<organism evidence="1 2">
    <name type="scientific">Cymbomonas tetramitiformis</name>
    <dbReference type="NCBI Taxonomy" id="36881"/>
    <lineage>
        <taxon>Eukaryota</taxon>
        <taxon>Viridiplantae</taxon>
        <taxon>Chlorophyta</taxon>
        <taxon>Pyramimonadophyceae</taxon>
        <taxon>Pyramimonadales</taxon>
        <taxon>Pyramimonadaceae</taxon>
        <taxon>Cymbomonas</taxon>
    </lineage>
</organism>
<dbReference type="AlphaFoldDB" id="A0AAE0C5X9"/>
<dbReference type="EMBL" id="LGRX02028509">
    <property type="protein sequence ID" value="KAK3247995.1"/>
    <property type="molecule type" value="Genomic_DNA"/>
</dbReference>
<accession>A0AAE0C5X9</accession>
<evidence type="ECO:0000313" key="1">
    <source>
        <dbReference type="EMBL" id="KAK3247995.1"/>
    </source>
</evidence>
<proteinExistence type="predicted"/>
<gene>
    <name evidence="1" type="ORF">CYMTET_42531</name>
</gene>
<dbReference type="Proteomes" id="UP001190700">
    <property type="component" value="Unassembled WGS sequence"/>
</dbReference>
<protein>
    <submittedName>
        <fullName evidence="1">Uncharacterized protein</fullName>
    </submittedName>
</protein>
<name>A0AAE0C5X9_9CHLO</name>
<comment type="caution">
    <text evidence="1">The sequence shown here is derived from an EMBL/GenBank/DDBJ whole genome shotgun (WGS) entry which is preliminary data.</text>
</comment>
<evidence type="ECO:0000313" key="2">
    <source>
        <dbReference type="Proteomes" id="UP001190700"/>
    </source>
</evidence>
<sequence length="195" mass="20542">MCPLSAPAWQLTAPCKAALQHHGGHALWVAAAVQAGSAVGPKRRPWPTRDGILVQLWAQGCNVAFLIEEKGEGRLRAPSDYPVDSDGPLLDLAELADAGATLAVSTQPAAASEQALKPASSAVKSCSLPHNTPAAQHPCCTTPLLLHNTLPHFNTLHNTPAAQHPCCTTPLLHDTPAARHPCCTRPEQARPPEID</sequence>
<keyword evidence="2" id="KW-1185">Reference proteome</keyword>
<reference evidence="1 2" key="1">
    <citation type="journal article" date="2015" name="Genome Biol. Evol.">
        <title>Comparative Genomics of a Bacterivorous Green Alga Reveals Evolutionary Causalities and Consequences of Phago-Mixotrophic Mode of Nutrition.</title>
        <authorList>
            <person name="Burns J.A."/>
            <person name="Paasch A."/>
            <person name="Narechania A."/>
            <person name="Kim E."/>
        </authorList>
    </citation>
    <scope>NUCLEOTIDE SEQUENCE [LARGE SCALE GENOMIC DNA]</scope>
    <source>
        <strain evidence="1 2">PLY_AMNH</strain>
    </source>
</reference>